<name>A0A840BGT5_9RHOO</name>
<feature type="transmembrane region" description="Helical" evidence="1">
    <location>
        <begin position="143"/>
        <end position="162"/>
    </location>
</feature>
<feature type="domain" description="EamA" evidence="2">
    <location>
        <begin position="2"/>
        <end position="134"/>
    </location>
</feature>
<feature type="transmembrane region" description="Helical" evidence="1">
    <location>
        <begin position="174"/>
        <end position="193"/>
    </location>
</feature>
<dbReference type="InterPro" id="IPR000620">
    <property type="entry name" value="EamA_dom"/>
</dbReference>
<dbReference type="RefSeq" id="WP_242533094.1">
    <property type="nucleotide sequence ID" value="NZ_BAABLE010000011.1"/>
</dbReference>
<keyword evidence="4" id="KW-1185">Reference proteome</keyword>
<feature type="domain" description="EamA" evidence="2">
    <location>
        <begin position="143"/>
        <end position="275"/>
    </location>
</feature>
<evidence type="ECO:0000256" key="1">
    <source>
        <dbReference type="SAM" id="Phobius"/>
    </source>
</evidence>
<reference evidence="3 4" key="1">
    <citation type="submission" date="2020-08" db="EMBL/GenBank/DDBJ databases">
        <title>Genomic Encyclopedia of Type Strains, Phase IV (KMG-IV): sequencing the most valuable type-strain genomes for metagenomic binning, comparative biology and taxonomic classification.</title>
        <authorList>
            <person name="Goeker M."/>
        </authorList>
    </citation>
    <scope>NUCLEOTIDE SEQUENCE [LARGE SCALE GENOMIC DNA]</scope>
    <source>
        <strain evidence="3 4">DSM 106739</strain>
    </source>
</reference>
<dbReference type="PROSITE" id="PS51257">
    <property type="entry name" value="PROKAR_LIPOPROTEIN"/>
    <property type="match status" value="1"/>
</dbReference>
<dbReference type="AlphaFoldDB" id="A0A840BGT5"/>
<accession>A0A840BGT5</accession>
<dbReference type="GO" id="GO:0016020">
    <property type="term" value="C:membrane"/>
    <property type="evidence" value="ECO:0007669"/>
    <property type="project" value="InterPro"/>
</dbReference>
<feature type="transmembrane region" description="Helical" evidence="1">
    <location>
        <begin position="63"/>
        <end position="84"/>
    </location>
</feature>
<dbReference type="PANTHER" id="PTHR22911">
    <property type="entry name" value="ACYL-MALONYL CONDENSING ENZYME-RELATED"/>
    <property type="match status" value="1"/>
</dbReference>
<dbReference type="SUPFAM" id="SSF103481">
    <property type="entry name" value="Multidrug resistance efflux transporter EmrE"/>
    <property type="match status" value="2"/>
</dbReference>
<feature type="transmembrane region" description="Helical" evidence="1">
    <location>
        <begin position="205"/>
        <end position="222"/>
    </location>
</feature>
<dbReference type="Pfam" id="PF00892">
    <property type="entry name" value="EamA"/>
    <property type="match status" value="2"/>
</dbReference>
<feature type="transmembrane region" description="Helical" evidence="1">
    <location>
        <begin position="234"/>
        <end position="253"/>
    </location>
</feature>
<dbReference type="Proteomes" id="UP000561045">
    <property type="component" value="Unassembled WGS sequence"/>
</dbReference>
<gene>
    <name evidence="3" type="ORF">GGR36_000722</name>
</gene>
<protein>
    <submittedName>
        <fullName evidence="3">Drug/metabolite transporter (DMT)-like permease</fullName>
    </submittedName>
</protein>
<dbReference type="InterPro" id="IPR037185">
    <property type="entry name" value="EmrE-like"/>
</dbReference>
<dbReference type="PANTHER" id="PTHR22911:SF103">
    <property type="entry name" value="BLR2811 PROTEIN"/>
    <property type="match status" value="1"/>
</dbReference>
<feature type="transmembrane region" description="Helical" evidence="1">
    <location>
        <begin position="90"/>
        <end position="111"/>
    </location>
</feature>
<feature type="transmembrane region" description="Helical" evidence="1">
    <location>
        <begin position="31"/>
        <end position="51"/>
    </location>
</feature>
<keyword evidence="1" id="KW-0812">Transmembrane</keyword>
<evidence type="ECO:0000313" key="4">
    <source>
        <dbReference type="Proteomes" id="UP000561045"/>
    </source>
</evidence>
<comment type="caution">
    <text evidence="3">The sequence shown here is derived from an EMBL/GenBank/DDBJ whole genome shotgun (WGS) entry which is preliminary data.</text>
</comment>
<feature type="transmembrane region" description="Helical" evidence="1">
    <location>
        <begin position="118"/>
        <end position="137"/>
    </location>
</feature>
<evidence type="ECO:0000259" key="2">
    <source>
        <dbReference type="Pfam" id="PF00892"/>
    </source>
</evidence>
<keyword evidence="1" id="KW-0472">Membrane</keyword>
<dbReference type="EMBL" id="JACIET010000001">
    <property type="protein sequence ID" value="MBB4011414.1"/>
    <property type="molecule type" value="Genomic_DNA"/>
</dbReference>
<sequence length="285" mass="30262">MRGVALFCVAVVLFACLDAIAKHLSRTWPVAMLAWGRYVTHFILMTVFLAPRWRGRLLASKRPLLQSLRGLSLVAVTVLAMAAFKRMPLAEATALLFASPLLVAILARPILGERIGHIRWSAIAIGFAGVLMLTRPGNGLDPLGVACALAAAVAYAAYQLMTRTLSSSEHPVTMLYYTALAGTLSLSALQPFLVDSLPWPGAVDAALIAALGVLGGSGHYLLTRAFRDAPASLLSPLVYTQLIWAALLGWIVFDNAPTAATLAGIAVIGTSGLLIAWDSAHPRTR</sequence>
<feature type="transmembrane region" description="Helical" evidence="1">
    <location>
        <begin position="259"/>
        <end position="277"/>
    </location>
</feature>
<evidence type="ECO:0000313" key="3">
    <source>
        <dbReference type="EMBL" id="MBB4011414.1"/>
    </source>
</evidence>
<organism evidence="3 4">
    <name type="scientific">Niveibacterium umoris</name>
    <dbReference type="NCBI Taxonomy" id="1193620"/>
    <lineage>
        <taxon>Bacteria</taxon>
        <taxon>Pseudomonadati</taxon>
        <taxon>Pseudomonadota</taxon>
        <taxon>Betaproteobacteria</taxon>
        <taxon>Rhodocyclales</taxon>
        <taxon>Rhodocyclaceae</taxon>
        <taxon>Niveibacterium</taxon>
    </lineage>
</organism>
<proteinExistence type="predicted"/>
<keyword evidence="1" id="KW-1133">Transmembrane helix</keyword>